<evidence type="ECO:0000256" key="9">
    <source>
        <dbReference type="SAM" id="Phobius"/>
    </source>
</evidence>
<dbReference type="InterPro" id="IPR017871">
    <property type="entry name" value="ABC_transporter-like_CS"/>
</dbReference>
<dbReference type="PANTHER" id="PTHR24221:SF606">
    <property type="entry name" value="COLICIN V SECRETION-PROCESSING ATP-BINDING PROTEIN"/>
    <property type="match status" value="1"/>
</dbReference>
<dbReference type="RefSeq" id="WP_183657421.1">
    <property type="nucleotide sequence ID" value="NZ_JACIJG010000026.1"/>
</dbReference>
<comment type="caution">
    <text evidence="13">The sequence shown here is derived from an EMBL/GenBank/DDBJ whole genome shotgun (WGS) entry which is preliminary data.</text>
</comment>
<dbReference type="PROSITE" id="PS50990">
    <property type="entry name" value="PEPTIDASE_C39"/>
    <property type="match status" value="1"/>
</dbReference>
<dbReference type="GO" id="GO:0005886">
    <property type="term" value="C:plasma membrane"/>
    <property type="evidence" value="ECO:0007669"/>
    <property type="project" value="UniProtKB-SubCell"/>
</dbReference>
<accession>A0A7W9B126</accession>
<dbReference type="SUPFAM" id="SSF52540">
    <property type="entry name" value="P-loop containing nucleoside triphosphate hydrolases"/>
    <property type="match status" value="1"/>
</dbReference>
<comment type="subcellular location">
    <subcellularLocation>
        <location evidence="1">Cell inner membrane</location>
    </subcellularLocation>
    <subcellularLocation>
        <location evidence="2">Cell membrane</location>
        <topology evidence="2">Multi-pass membrane protein</topology>
    </subcellularLocation>
</comment>
<feature type="domain" description="ABC transporter" evidence="10">
    <location>
        <begin position="497"/>
        <end position="720"/>
    </location>
</feature>
<keyword evidence="6 13" id="KW-0067">ATP-binding</keyword>
<dbReference type="InterPro" id="IPR005074">
    <property type="entry name" value="Peptidase_C39"/>
</dbReference>
<dbReference type="InterPro" id="IPR039421">
    <property type="entry name" value="Type_1_exporter"/>
</dbReference>
<name>A0A7W9B126_9HYPH</name>
<dbReference type="GO" id="GO:0006508">
    <property type="term" value="P:proteolysis"/>
    <property type="evidence" value="ECO:0007669"/>
    <property type="project" value="InterPro"/>
</dbReference>
<dbReference type="Gene3D" id="3.90.70.10">
    <property type="entry name" value="Cysteine proteinases"/>
    <property type="match status" value="1"/>
</dbReference>
<dbReference type="InterPro" id="IPR011527">
    <property type="entry name" value="ABC1_TM_dom"/>
</dbReference>
<feature type="domain" description="Peptidase C39" evidence="12">
    <location>
        <begin position="27"/>
        <end position="146"/>
    </location>
</feature>
<keyword evidence="4 9" id="KW-0812">Transmembrane</keyword>
<dbReference type="InterPro" id="IPR027417">
    <property type="entry name" value="P-loop_NTPase"/>
</dbReference>
<keyword evidence="5" id="KW-0547">Nucleotide-binding</keyword>
<feature type="transmembrane region" description="Helical" evidence="9">
    <location>
        <begin position="318"/>
        <end position="338"/>
    </location>
</feature>
<dbReference type="AlphaFoldDB" id="A0A7W9B126"/>
<feature type="domain" description="ABC transmembrane type-1" evidence="11">
    <location>
        <begin position="178"/>
        <end position="459"/>
    </location>
</feature>
<evidence type="ECO:0000313" key="14">
    <source>
        <dbReference type="Proteomes" id="UP000555546"/>
    </source>
</evidence>
<keyword evidence="7 9" id="KW-1133">Transmembrane helix</keyword>
<protein>
    <submittedName>
        <fullName evidence="13">ATP-binding cassette subfamily B protein RaxB</fullName>
    </submittedName>
</protein>
<organism evidence="13 14">
    <name type="scientific">Brucella daejeonensis</name>
    <dbReference type="NCBI Taxonomy" id="659015"/>
    <lineage>
        <taxon>Bacteria</taxon>
        <taxon>Pseudomonadati</taxon>
        <taxon>Pseudomonadota</taxon>
        <taxon>Alphaproteobacteria</taxon>
        <taxon>Hyphomicrobiales</taxon>
        <taxon>Brucellaceae</taxon>
        <taxon>Brucella/Ochrobactrum group</taxon>
        <taxon>Brucella</taxon>
    </lineage>
</organism>
<evidence type="ECO:0000256" key="6">
    <source>
        <dbReference type="ARBA" id="ARBA00022840"/>
    </source>
</evidence>
<keyword evidence="14" id="KW-1185">Reference proteome</keyword>
<dbReference type="SUPFAM" id="SSF90123">
    <property type="entry name" value="ABC transporter transmembrane region"/>
    <property type="match status" value="1"/>
</dbReference>
<evidence type="ECO:0000256" key="1">
    <source>
        <dbReference type="ARBA" id="ARBA00004533"/>
    </source>
</evidence>
<evidence type="ECO:0000256" key="4">
    <source>
        <dbReference type="ARBA" id="ARBA00022692"/>
    </source>
</evidence>
<keyword evidence="8 9" id="KW-0472">Membrane</keyword>
<dbReference type="EMBL" id="JACIJG010000026">
    <property type="protein sequence ID" value="MBB5704259.1"/>
    <property type="molecule type" value="Genomic_DNA"/>
</dbReference>
<dbReference type="SMART" id="SM00382">
    <property type="entry name" value="AAA"/>
    <property type="match status" value="1"/>
</dbReference>
<evidence type="ECO:0000256" key="2">
    <source>
        <dbReference type="ARBA" id="ARBA00004651"/>
    </source>
</evidence>
<evidence type="ECO:0000313" key="13">
    <source>
        <dbReference type="EMBL" id="MBB5704259.1"/>
    </source>
</evidence>
<dbReference type="PROSITE" id="PS50929">
    <property type="entry name" value="ABC_TM1F"/>
    <property type="match status" value="1"/>
</dbReference>
<comment type="similarity">
    <text evidence="3">Belongs to the ABC transporter superfamily.</text>
</comment>
<evidence type="ECO:0000256" key="8">
    <source>
        <dbReference type="ARBA" id="ARBA00023136"/>
    </source>
</evidence>
<evidence type="ECO:0000256" key="7">
    <source>
        <dbReference type="ARBA" id="ARBA00022989"/>
    </source>
</evidence>
<evidence type="ECO:0000259" key="10">
    <source>
        <dbReference type="PROSITE" id="PS50893"/>
    </source>
</evidence>
<dbReference type="GO" id="GO:0005524">
    <property type="term" value="F:ATP binding"/>
    <property type="evidence" value="ECO:0007669"/>
    <property type="project" value="UniProtKB-KW"/>
</dbReference>
<dbReference type="PROSITE" id="PS50893">
    <property type="entry name" value="ABC_TRANSPORTER_2"/>
    <property type="match status" value="1"/>
</dbReference>
<gene>
    <name evidence="13" type="ORF">FHS76_004176</name>
</gene>
<dbReference type="PANTHER" id="PTHR24221">
    <property type="entry name" value="ATP-BINDING CASSETTE SUB-FAMILY B"/>
    <property type="match status" value="1"/>
</dbReference>
<dbReference type="Gene3D" id="1.20.1560.10">
    <property type="entry name" value="ABC transporter type 1, transmembrane domain"/>
    <property type="match status" value="1"/>
</dbReference>
<dbReference type="GO" id="GO:0140359">
    <property type="term" value="F:ABC-type transporter activity"/>
    <property type="evidence" value="ECO:0007669"/>
    <property type="project" value="InterPro"/>
</dbReference>
<evidence type="ECO:0000256" key="5">
    <source>
        <dbReference type="ARBA" id="ARBA00022741"/>
    </source>
</evidence>
<dbReference type="PROSITE" id="PS00211">
    <property type="entry name" value="ABC_TRANSPORTER_1"/>
    <property type="match status" value="1"/>
</dbReference>
<dbReference type="CDD" id="cd18567">
    <property type="entry name" value="ABC_6TM_CvaB_RaxB_like"/>
    <property type="match status" value="1"/>
</dbReference>
<dbReference type="GO" id="GO:0008234">
    <property type="term" value="F:cysteine-type peptidase activity"/>
    <property type="evidence" value="ECO:0007669"/>
    <property type="project" value="InterPro"/>
</dbReference>
<evidence type="ECO:0000259" key="12">
    <source>
        <dbReference type="PROSITE" id="PS50990"/>
    </source>
</evidence>
<dbReference type="Proteomes" id="UP000555546">
    <property type="component" value="Unassembled WGS sequence"/>
</dbReference>
<evidence type="ECO:0000259" key="11">
    <source>
        <dbReference type="PROSITE" id="PS50929"/>
    </source>
</evidence>
<dbReference type="Pfam" id="PF00664">
    <property type="entry name" value="ABC_membrane"/>
    <property type="match status" value="1"/>
</dbReference>
<dbReference type="InterPro" id="IPR003593">
    <property type="entry name" value="AAA+_ATPase"/>
</dbReference>
<dbReference type="InterPro" id="IPR036640">
    <property type="entry name" value="ABC1_TM_sf"/>
</dbReference>
<proteinExistence type="inferred from homology"/>
<reference evidence="13 14" key="1">
    <citation type="submission" date="2020-08" db="EMBL/GenBank/DDBJ databases">
        <title>Genomic Encyclopedia of Type Strains, Phase IV (KMG-IV): sequencing the most valuable type-strain genomes for metagenomic binning, comparative biology and taxonomic classification.</title>
        <authorList>
            <person name="Goeker M."/>
        </authorList>
    </citation>
    <scope>NUCLEOTIDE SEQUENCE [LARGE SCALE GENOMIC DNA]</scope>
    <source>
        <strain evidence="13 14">DSM 26944</strain>
    </source>
</reference>
<dbReference type="Pfam" id="PF00005">
    <property type="entry name" value="ABC_tran"/>
    <property type="match status" value="1"/>
</dbReference>
<feature type="transmembrane region" description="Helical" evidence="9">
    <location>
        <begin position="213"/>
        <end position="234"/>
    </location>
</feature>
<dbReference type="CDD" id="cd02419">
    <property type="entry name" value="Peptidase_C39C"/>
    <property type="match status" value="1"/>
</dbReference>
<dbReference type="Gene3D" id="3.40.50.300">
    <property type="entry name" value="P-loop containing nucleotide triphosphate hydrolases"/>
    <property type="match status" value="1"/>
</dbReference>
<sequence length="721" mass="79065">MTRLQDHADLLRGLADRFRARTPVLIQTEAAECGLACLGMIAGHYGHKVDLAAMRRRSAVSLKGMTLRDLVNVGSDMNLATRALRLELDELRNLRLPCVLHWNHNHFVVLTQVGHYSVTIHDPAIGRRVLPLDQVSQSFTGVALEAWPSEAFEPRNEREAISLLDLVRRTAGIGRAAIQILMISILLEIITIAMPIGFQLVIDEVVVAADFDLLSLIALGLGLLLVMQVLATLARSWATMLFGGHLVLQWKVSLFDQLMRLPLEFFEKRHVGDVVSRFGSLDTIQRTVTTKAITALLDGVMSVALLAMMYIYGGWLVFIAAATVLIYIALRLATYLPYWSMSEEAILFEAQENSHFIESVRGMASLKALNLEQRRRSVWINHLTDRVGARLRIEKFNILFGAAGQTLFGIDRIVMIYLGARAILEGNLSVGMLIAFLSYKDQFASRVNSFIDTAMELRMLSLHGERIADIGLAEPEHGALQKPSSLTLSARNGASSISVRSLRFRYADGEPDIFSNLDFDVRAGECVGIAGPSGAGKSTLLKIMAGLVSPTEGQVAVDGIPLPAMGLHAFRDRVGCVLQDDRLFAGSIAENISGFEPDADPAWLLTCARMAAIDEEILAMPMGFETLVGDMGNSLSGGQRQRIVLARALYRRPGILLLDEATSSLDPDNEARINKAIRQLPMTRVIVAHRPSSLAVAGRLIRLGAPQPVRLRQTGETQDAG</sequence>
<dbReference type="GO" id="GO:0034040">
    <property type="term" value="F:ATPase-coupled lipid transmembrane transporter activity"/>
    <property type="evidence" value="ECO:0007669"/>
    <property type="project" value="TreeGrafter"/>
</dbReference>
<dbReference type="InterPro" id="IPR033838">
    <property type="entry name" value="CvaB_peptidase"/>
</dbReference>
<dbReference type="Pfam" id="PF03412">
    <property type="entry name" value="Peptidase_C39"/>
    <property type="match status" value="1"/>
</dbReference>
<dbReference type="GO" id="GO:0016887">
    <property type="term" value="F:ATP hydrolysis activity"/>
    <property type="evidence" value="ECO:0007669"/>
    <property type="project" value="InterPro"/>
</dbReference>
<dbReference type="InterPro" id="IPR003439">
    <property type="entry name" value="ABC_transporter-like_ATP-bd"/>
</dbReference>
<feature type="transmembrane region" description="Helical" evidence="9">
    <location>
        <begin position="176"/>
        <end position="201"/>
    </location>
</feature>
<evidence type="ECO:0000256" key="3">
    <source>
        <dbReference type="ARBA" id="ARBA00005417"/>
    </source>
</evidence>